<dbReference type="SMART" id="SM00849">
    <property type="entry name" value="Lactamase_B"/>
    <property type="match status" value="1"/>
</dbReference>
<dbReference type="EMBL" id="LAZR01004991">
    <property type="protein sequence ID" value="KKN03832.1"/>
    <property type="molecule type" value="Genomic_DNA"/>
</dbReference>
<comment type="similarity">
    <text evidence="3">Belongs to the metallo-beta-lactamase superfamily. Glyoxalase II family.</text>
</comment>
<evidence type="ECO:0000313" key="10">
    <source>
        <dbReference type="EMBL" id="KKM94316.1"/>
    </source>
</evidence>
<evidence type="ECO:0000313" key="11">
    <source>
        <dbReference type="EMBL" id="KKN03832.1"/>
    </source>
</evidence>
<evidence type="ECO:0000256" key="3">
    <source>
        <dbReference type="ARBA" id="ARBA00006759"/>
    </source>
</evidence>
<keyword evidence="5" id="KW-0479">Metal-binding</keyword>
<proteinExistence type="inferred from homology"/>
<organism evidence="10">
    <name type="scientific">marine sediment metagenome</name>
    <dbReference type="NCBI Taxonomy" id="412755"/>
    <lineage>
        <taxon>unclassified sequences</taxon>
        <taxon>metagenomes</taxon>
        <taxon>ecological metagenomes</taxon>
    </lineage>
</organism>
<dbReference type="GO" id="GO:0004416">
    <property type="term" value="F:hydroxyacylglutathione hydrolase activity"/>
    <property type="evidence" value="ECO:0007669"/>
    <property type="project" value="UniProtKB-EC"/>
</dbReference>
<feature type="domain" description="Metallo-beta-lactamase" evidence="9">
    <location>
        <begin position="10"/>
        <end position="174"/>
    </location>
</feature>
<reference evidence="10" key="1">
    <citation type="journal article" date="2015" name="Nature">
        <title>Complex archaea that bridge the gap between prokaryotes and eukaryotes.</title>
        <authorList>
            <person name="Spang A."/>
            <person name="Saw J.H."/>
            <person name="Jorgensen S.L."/>
            <person name="Zaremba-Niedzwiedzka K."/>
            <person name="Martijn J."/>
            <person name="Lind A.E."/>
            <person name="van Eijk R."/>
            <person name="Schleper C."/>
            <person name="Guy L."/>
            <person name="Ettema T.J."/>
        </authorList>
    </citation>
    <scope>NUCLEOTIDE SEQUENCE</scope>
</reference>
<evidence type="ECO:0000256" key="4">
    <source>
        <dbReference type="ARBA" id="ARBA00011917"/>
    </source>
</evidence>
<dbReference type="EMBL" id="LAZR01006156">
    <property type="protein sequence ID" value="KKM94316.1"/>
    <property type="molecule type" value="Genomic_DNA"/>
</dbReference>
<dbReference type="SUPFAM" id="SSF56281">
    <property type="entry name" value="Metallo-hydrolase/oxidoreductase"/>
    <property type="match status" value="1"/>
</dbReference>
<keyword evidence="6" id="KW-0378">Hydrolase</keyword>
<dbReference type="Pfam" id="PF00753">
    <property type="entry name" value="Lactamase_B"/>
    <property type="match status" value="1"/>
</dbReference>
<name>A0A0F9M4Q8_9ZZZZ</name>
<dbReference type="InterPro" id="IPR032282">
    <property type="entry name" value="HAGH_C"/>
</dbReference>
<gene>
    <name evidence="11" type="ORF">LCGC14_1103720</name>
    <name evidence="10" type="ORF">LCGC14_1199590</name>
</gene>
<dbReference type="EC" id="3.1.2.6" evidence="4"/>
<dbReference type="Gene3D" id="3.60.15.10">
    <property type="entry name" value="Ribonuclease Z/Hydroxyacylglutathione hydrolase-like"/>
    <property type="match status" value="1"/>
</dbReference>
<protein>
    <recommendedName>
        <fullName evidence="4">hydroxyacylglutathione hydrolase</fullName>
        <ecNumber evidence="4">3.1.2.6</ecNumber>
    </recommendedName>
    <alternativeName>
        <fullName evidence="8">Glyoxalase II</fullName>
    </alternativeName>
</protein>
<evidence type="ECO:0000256" key="2">
    <source>
        <dbReference type="ARBA" id="ARBA00004963"/>
    </source>
</evidence>
<evidence type="ECO:0000256" key="7">
    <source>
        <dbReference type="ARBA" id="ARBA00022833"/>
    </source>
</evidence>
<comment type="caution">
    <text evidence="10">The sequence shown here is derived from an EMBL/GenBank/DDBJ whole genome shotgun (WGS) entry which is preliminary data.</text>
</comment>
<dbReference type="PANTHER" id="PTHR43705">
    <property type="entry name" value="HYDROXYACYLGLUTATHIONE HYDROLASE"/>
    <property type="match status" value="1"/>
</dbReference>
<comment type="cofactor">
    <cofactor evidence="1">
        <name>Zn(2+)</name>
        <dbReference type="ChEBI" id="CHEBI:29105"/>
    </cofactor>
</comment>
<comment type="pathway">
    <text evidence="2">Secondary metabolite metabolism; methylglyoxal degradation; (R)-lactate from methylglyoxal: step 2/2.</text>
</comment>
<dbReference type="InterPro" id="IPR036866">
    <property type="entry name" value="RibonucZ/Hydroxyglut_hydro"/>
</dbReference>
<keyword evidence="7" id="KW-0862">Zinc</keyword>
<evidence type="ECO:0000259" key="9">
    <source>
        <dbReference type="SMART" id="SM00849"/>
    </source>
</evidence>
<dbReference type="GO" id="GO:0046872">
    <property type="term" value="F:metal ion binding"/>
    <property type="evidence" value="ECO:0007669"/>
    <property type="project" value="UniProtKB-KW"/>
</dbReference>
<dbReference type="AlphaFoldDB" id="A0A0F9M4Q8"/>
<dbReference type="InterPro" id="IPR001279">
    <property type="entry name" value="Metallo-B-lactamas"/>
</dbReference>
<evidence type="ECO:0000256" key="5">
    <source>
        <dbReference type="ARBA" id="ARBA00022723"/>
    </source>
</evidence>
<dbReference type="InterPro" id="IPR035680">
    <property type="entry name" value="Clx_II_MBL"/>
</dbReference>
<dbReference type="InterPro" id="IPR050110">
    <property type="entry name" value="Glyoxalase_II_hydrolase"/>
</dbReference>
<sequence>MIILAIPSGSNYSYILAANKRRKCAVIDPINTNQIIKNIKDFELGDVEVIFNTHNHGDHTGGNRSLQQKTNAKILAHKFDYKRVPGIADSINDGDVVTIDDMEITVLHTPGHTPGGICLFIQPDHGKSYLFSGDTVFVAGCGNPNYGGNPEKIYKSFKDKIFPLPTETVLCPGHDYSINDLNFALSIEPNNKDTRKFLRKSENFKNNDSVLLKDIFLTTLEEERLFSPFFRLNSEEIRNTLTNKFSKVFEDEKSVFLALRELRNRW</sequence>
<evidence type="ECO:0000256" key="6">
    <source>
        <dbReference type="ARBA" id="ARBA00022801"/>
    </source>
</evidence>
<dbReference type="CDD" id="cd07723">
    <property type="entry name" value="hydroxyacylglutathione_hydrolase_MBL-fold"/>
    <property type="match status" value="1"/>
</dbReference>
<dbReference type="Pfam" id="PF16123">
    <property type="entry name" value="HAGH_C"/>
    <property type="match status" value="1"/>
</dbReference>
<accession>A0A0F9M4Q8</accession>
<evidence type="ECO:0000256" key="8">
    <source>
        <dbReference type="ARBA" id="ARBA00031044"/>
    </source>
</evidence>
<evidence type="ECO:0000256" key="1">
    <source>
        <dbReference type="ARBA" id="ARBA00001947"/>
    </source>
</evidence>
<dbReference type="PANTHER" id="PTHR43705:SF1">
    <property type="entry name" value="HYDROXYACYLGLUTATHIONE HYDROLASE GLOB"/>
    <property type="match status" value="1"/>
</dbReference>